<name>A0ABZ2F9E5_9MICO</name>
<organism evidence="2 3">
    <name type="scientific">Janibacter terrae</name>
    <dbReference type="NCBI Taxonomy" id="103817"/>
    <lineage>
        <taxon>Bacteria</taxon>
        <taxon>Bacillati</taxon>
        <taxon>Actinomycetota</taxon>
        <taxon>Actinomycetes</taxon>
        <taxon>Micrococcales</taxon>
        <taxon>Intrasporangiaceae</taxon>
        <taxon>Janibacter</taxon>
    </lineage>
</organism>
<reference evidence="2 3" key="1">
    <citation type="submission" date="2022-09" db="EMBL/GenBank/DDBJ databases">
        <title>Complete genome sequence of Janibacter terrae strain COS04-44, PCL-degrading bacteria isolated from oil spilled coast.</title>
        <authorList>
            <person name="Park H."/>
            <person name="Kim J.Y."/>
            <person name="An S.H."/>
            <person name="Lee C.M."/>
            <person name="Weon H.-Y."/>
        </authorList>
    </citation>
    <scope>NUCLEOTIDE SEQUENCE [LARGE SCALE GENOMIC DNA]</scope>
    <source>
        <strain evidence="2 3">COS04-44</strain>
    </source>
</reference>
<evidence type="ECO:0000313" key="3">
    <source>
        <dbReference type="Proteomes" id="UP001381003"/>
    </source>
</evidence>
<gene>
    <name evidence="2" type="ORF">N5P18_09250</name>
</gene>
<accession>A0ABZ2F9E5</accession>
<keyword evidence="1" id="KW-0732">Signal</keyword>
<protein>
    <submittedName>
        <fullName evidence="2">Uncharacterized protein</fullName>
    </submittedName>
</protein>
<dbReference type="Proteomes" id="UP001381003">
    <property type="component" value="Chromosome"/>
</dbReference>
<evidence type="ECO:0000256" key="1">
    <source>
        <dbReference type="SAM" id="SignalP"/>
    </source>
</evidence>
<dbReference type="EMBL" id="CP104874">
    <property type="protein sequence ID" value="WWF03899.1"/>
    <property type="molecule type" value="Genomic_DNA"/>
</dbReference>
<feature type="chain" id="PRO_5046645802" evidence="1">
    <location>
        <begin position="27"/>
        <end position="245"/>
    </location>
</feature>
<evidence type="ECO:0000313" key="2">
    <source>
        <dbReference type="EMBL" id="WWF03899.1"/>
    </source>
</evidence>
<proteinExistence type="predicted"/>
<feature type="signal peptide" evidence="1">
    <location>
        <begin position="1"/>
        <end position="26"/>
    </location>
</feature>
<sequence length="245" mass="26875">MHPTRAMSLTATAALALSLAPTAANAGTEASAATTAASAKRSSTVTITVEPLWSGIGEKLVARGEVYETDTYRPLANRSIVFQARNVGSSTWTTIARPETSSDGAFRVDLKPDRSKTYRAVYKGNAWYDGDHSNWERQTATPGTKVRTSVRLYQTSTGGTQVRGRLTKLWSSSIRPLRSANVYIQARQAYGTYWFDAGHTKTNGHGYYAWSTSVKPNACYRYRAIYKGNSTWAAKSNEAEWTSCS</sequence>
<dbReference type="RefSeq" id="WP_338537503.1">
    <property type="nucleotide sequence ID" value="NZ_CP104874.1"/>
</dbReference>
<keyword evidence="3" id="KW-1185">Reference proteome</keyword>